<proteinExistence type="predicted"/>
<dbReference type="Proteomes" id="UP001139353">
    <property type="component" value="Unassembled WGS sequence"/>
</dbReference>
<evidence type="ECO:0000313" key="3">
    <source>
        <dbReference type="Proteomes" id="UP001139353"/>
    </source>
</evidence>
<evidence type="ECO:0000256" key="1">
    <source>
        <dbReference type="SAM" id="MobiDB-lite"/>
    </source>
</evidence>
<gene>
    <name evidence="2" type="ORF">LPC04_28345</name>
</gene>
<protein>
    <submittedName>
        <fullName evidence="2">Uncharacterized protein</fullName>
    </submittedName>
</protein>
<dbReference type="RefSeq" id="WP_275685701.1">
    <property type="nucleotide sequence ID" value="NZ_JAJLJH010000017.1"/>
</dbReference>
<feature type="compositionally biased region" description="Basic and acidic residues" evidence="1">
    <location>
        <begin position="110"/>
        <end position="130"/>
    </location>
</feature>
<dbReference type="EMBL" id="JAJLJH010000017">
    <property type="protein sequence ID" value="MCK9689648.1"/>
    <property type="molecule type" value="Genomic_DNA"/>
</dbReference>
<accession>A0A9X1YNW7</accession>
<keyword evidence="3" id="KW-1185">Reference proteome</keyword>
<comment type="caution">
    <text evidence="2">The sequence shown here is derived from an EMBL/GenBank/DDBJ whole genome shotgun (WGS) entry which is preliminary data.</text>
</comment>
<reference evidence="2" key="1">
    <citation type="submission" date="2021-11" db="EMBL/GenBank/DDBJ databases">
        <title>BS-T2-15 a new species belonging to the Comamonadaceae family isolated from the soil of a French oak forest.</title>
        <authorList>
            <person name="Mieszkin S."/>
            <person name="Alain K."/>
        </authorList>
    </citation>
    <scope>NUCLEOTIDE SEQUENCE</scope>
    <source>
        <strain evidence="2">BS-T2-15</strain>
    </source>
</reference>
<feature type="region of interest" description="Disordered" evidence="1">
    <location>
        <begin position="90"/>
        <end position="130"/>
    </location>
</feature>
<dbReference type="AlphaFoldDB" id="A0A9X1YNW7"/>
<evidence type="ECO:0000313" key="2">
    <source>
        <dbReference type="EMBL" id="MCK9689648.1"/>
    </source>
</evidence>
<organism evidence="2 3">
    <name type="scientific">Scleromatobacter humisilvae</name>
    <dbReference type="NCBI Taxonomy" id="2897159"/>
    <lineage>
        <taxon>Bacteria</taxon>
        <taxon>Pseudomonadati</taxon>
        <taxon>Pseudomonadota</taxon>
        <taxon>Betaproteobacteria</taxon>
        <taxon>Burkholderiales</taxon>
        <taxon>Sphaerotilaceae</taxon>
        <taxon>Scleromatobacter</taxon>
    </lineage>
</organism>
<sequence length="130" mass="13262">MNLKIVIATVVALGLAAVAWFYRGTAPVASAVRAVGLPAESTTPDTAATLKAAGVHKCVGQGGTRYIDGACPPGTREVAASGGTMTVTSFPKPTPSAASAAFGGPILKPMDPDERDRLRDKAIEDAANRR</sequence>
<name>A0A9X1YNW7_9BURK</name>